<name>A0ABD5ELP9_9ACTN</name>
<proteinExistence type="inferred from homology"/>
<dbReference type="CDD" id="cd01189">
    <property type="entry name" value="INT_ICEBs1_C_like"/>
    <property type="match status" value="1"/>
</dbReference>
<evidence type="ECO:0000256" key="5">
    <source>
        <dbReference type="PROSITE-ProRule" id="PRU01248"/>
    </source>
</evidence>
<evidence type="ECO:0000259" key="6">
    <source>
        <dbReference type="PROSITE" id="PS51898"/>
    </source>
</evidence>
<dbReference type="PANTHER" id="PTHR30349">
    <property type="entry name" value="PHAGE INTEGRASE-RELATED"/>
    <property type="match status" value="1"/>
</dbReference>
<keyword evidence="4" id="KW-0233">DNA recombination</keyword>
<organism evidence="8 9">
    <name type="scientific">Streptomyces doudnae</name>
    <dbReference type="NCBI Taxonomy" id="3075536"/>
    <lineage>
        <taxon>Bacteria</taxon>
        <taxon>Bacillati</taxon>
        <taxon>Actinomycetota</taxon>
        <taxon>Actinomycetes</taxon>
        <taxon>Kitasatosporales</taxon>
        <taxon>Streptomycetaceae</taxon>
        <taxon>Streptomyces</taxon>
    </lineage>
</organism>
<feature type="domain" description="Tyr recombinase" evidence="6">
    <location>
        <begin position="185"/>
        <end position="382"/>
    </location>
</feature>
<dbReference type="PANTHER" id="PTHR30349:SF41">
    <property type="entry name" value="INTEGRASE_RECOMBINASE PROTEIN MJ0367-RELATED"/>
    <property type="match status" value="1"/>
</dbReference>
<dbReference type="InterPro" id="IPR050090">
    <property type="entry name" value="Tyrosine_recombinase_XerCD"/>
</dbReference>
<dbReference type="Pfam" id="PF14659">
    <property type="entry name" value="Phage_int_SAM_3"/>
    <property type="match status" value="1"/>
</dbReference>
<dbReference type="GO" id="GO:0003677">
    <property type="term" value="F:DNA binding"/>
    <property type="evidence" value="ECO:0007669"/>
    <property type="project" value="UniProtKB-UniRule"/>
</dbReference>
<dbReference type="AlphaFoldDB" id="A0ABD5ELP9"/>
<dbReference type="InterPro" id="IPR004107">
    <property type="entry name" value="Integrase_SAM-like_N"/>
</dbReference>
<feature type="domain" description="Core-binding (CB)" evidence="7">
    <location>
        <begin position="66"/>
        <end position="157"/>
    </location>
</feature>
<dbReference type="InterPro" id="IPR010998">
    <property type="entry name" value="Integrase_recombinase_N"/>
</dbReference>
<sequence length="391" mass="44299">MADPIKVITLPSGQVRYRFVIDVGVHPNGKRRQLTVTKKDEDEARVAYGRILSQKAAGTLVLPTRITVAQWIEEWLKQKERDVETTTIRTYGHALIHMVDILGPIKLQELTQEQVRDCIDMIVASGRRAGGSKGSRLAVSTVEGILGKFRECLAAAVVQRLRVTNPAEGVRVSLADKKLDRRERPRVKPWSVQEVQKFVAKIPRDRLHAPLLFSLMGLRPAEVVGLRWEYLDLKNATLEIAVTRTMIGNVIVLEKDAKTEAGERLLPLPLPVLEALKKFKARQAQEKLAAGEAYVDSGWVVVNEFGVARNTRHLREHAYRLMREFELRRVRLYDARHSCLSYLANNGVPDHILARWAGHANADFTKRKYVHVEVEDMREAAETWRGLHGGQ</sequence>
<reference evidence="9" key="1">
    <citation type="submission" date="2023-07" db="EMBL/GenBank/DDBJ databases">
        <title>30 novel species of actinomycetes from the DSMZ collection.</title>
        <authorList>
            <person name="Nouioui I."/>
        </authorList>
    </citation>
    <scope>NUCLEOTIDE SEQUENCE [LARGE SCALE GENOMIC DNA]</scope>
    <source>
        <strain evidence="9">DSM 41981</strain>
    </source>
</reference>
<dbReference type="PROSITE" id="PS51898">
    <property type="entry name" value="TYR_RECOMBINASE"/>
    <property type="match status" value="1"/>
</dbReference>
<dbReference type="InterPro" id="IPR013762">
    <property type="entry name" value="Integrase-like_cat_sf"/>
</dbReference>
<comment type="similarity">
    <text evidence="1">Belongs to the 'phage' integrase family.</text>
</comment>
<dbReference type="InterPro" id="IPR002104">
    <property type="entry name" value="Integrase_catalytic"/>
</dbReference>
<dbReference type="InterPro" id="IPR044068">
    <property type="entry name" value="CB"/>
</dbReference>
<accession>A0ABD5ELP9</accession>
<dbReference type="EMBL" id="JAVRES010000004">
    <property type="protein sequence ID" value="MDT0435586.1"/>
    <property type="molecule type" value="Genomic_DNA"/>
</dbReference>
<evidence type="ECO:0000313" key="9">
    <source>
        <dbReference type="Proteomes" id="UP001183535"/>
    </source>
</evidence>
<dbReference type="GO" id="GO:0015074">
    <property type="term" value="P:DNA integration"/>
    <property type="evidence" value="ECO:0007669"/>
    <property type="project" value="UniProtKB-KW"/>
</dbReference>
<dbReference type="RefSeq" id="WP_093824292.1">
    <property type="nucleotide sequence ID" value="NZ_JAVRES010000004.1"/>
</dbReference>
<dbReference type="GO" id="GO:0006310">
    <property type="term" value="P:DNA recombination"/>
    <property type="evidence" value="ECO:0007669"/>
    <property type="project" value="UniProtKB-KW"/>
</dbReference>
<dbReference type="SUPFAM" id="SSF56349">
    <property type="entry name" value="DNA breaking-rejoining enzymes"/>
    <property type="match status" value="1"/>
</dbReference>
<comment type="caution">
    <text evidence="8">The sequence shown here is derived from an EMBL/GenBank/DDBJ whole genome shotgun (WGS) entry which is preliminary data.</text>
</comment>
<evidence type="ECO:0000313" key="8">
    <source>
        <dbReference type="EMBL" id="MDT0435586.1"/>
    </source>
</evidence>
<evidence type="ECO:0000259" key="7">
    <source>
        <dbReference type="PROSITE" id="PS51900"/>
    </source>
</evidence>
<keyword evidence="9" id="KW-1185">Reference proteome</keyword>
<dbReference type="Proteomes" id="UP001183535">
    <property type="component" value="Unassembled WGS sequence"/>
</dbReference>
<evidence type="ECO:0000256" key="3">
    <source>
        <dbReference type="ARBA" id="ARBA00023125"/>
    </source>
</evidence>
<gene>
    <name evidence="8" type="ORF">RM877_12920</name>
</gene>
<keyword evidence="3 5" id="KW-0238">DNA-binding</keyword>
<dbReference type="Gene3D" id="1.10.443.10">
    <property type="entry name" value="Intergrase catalytic core"/>
    <property type="match status" value="1"/>
</dbReference>
<protein>
    <submittedName>
        <fullName evidence="8">Site-specific integrase</fullName>
    </submittedName>
</protein>
<keyword evidence="2" id="KW-0229">DNA integration</keyword>
<evidence type="ECO:0000256" key="1">
    <source>
        <dbReference type="ARBA" id="ARBA00008857"/>
    </source>
</evidence>
<dbReference type="PROSITE" id="PS51900">
    <property type="entry name" value="CB"/>
    <property type="match status" value="1"/>
</dbReference>
<dbReference type="Gene3D" id="1.10.150.130">
    <property type="match status" value="1"/>
</dbReference>
<dbReference type="InterPro" id="IPR011010">
    <property type="entry name" value="DNA_brk_join_enz"/>
</dbReference>
<evidence type="ECO:0000256" key="4">
    <source>
        <dbReference type="ARBA" id="ARBA00023172"/>
    </source>
</evidence>
<evidence type="ECO:0000256" key="2">
    <source>
        <dbReference type="ARBA" id="ARBA00022908"/>
    </source>
</evidence>
<dbReference type="Pfam" id="PF00589">
    <property type="entry name" value="Phage_integrase"/>
    <property type="match status" value="1"/>
</dbReference>